<name>X1M4T4_9ZZZZ</name>
<reference evidence="1" key="1">
    <citation type="journal article" date="2014" name="Front. Microbiol.">
        <title>High frequency of phylogenetically diverse reductive dehalogenase-homologous genes in deep subseafloor sedimentary metagenomes.</title>
        <authorList>
            <person name="Kawai M."/>
            <person name="Futagami T."/>
            <person name="Toyoda A."/>
            <person name="Takaki Y."/>
            <person name="Nishi S."/>
            <person name="Hori S."/>
            <person name="Arai W."/>
            <person name="Tsubouchi T."/>
            <person name="Morono Y."/>
            <person name="Uchiyama I."/>
            <person name="Ito T."/>
            <person name="Fujiyama A."/>
            <person name="Inagaki F."/>
            <person name="Takami H."/>
        </authorList>
    </citation>
    <scope>NUCLEOTIDE SEQUENCE</scope>
    <source>
        <strain evidence="1">Expedition CK06-06</strain>
    </source>
</reference>
<proteinExistence type="predicted"/>
<gene>
    <name evidence="1" type="ORF">S06H3_24641</name>
</gene>
<protein>
    <submittedName>
        <fullName evidence="1">Uncharacterized protein</fullName>
    </submittedName>
</protein>
<evidence type="ECO:0000313" key="1">
    <source>
        <dbReference type="EMBL" id="GAI26348.1"/>
    </source>
</evidence>
<dbReference type="AlphaFoldDB" id="X1M4T4"/>
<comment type="caution">
    <text evidence="1">The sequence shown here is derived from an EMBL/GenBank/DDBJ whole genome shotgun (WGS) entry which is preliminary data.</text>
</comment>
<dbReference type="EMBL" id="BARV01013800">
    <property type="protein sequence ID" value="GAI26348.1"/>
    <property type="molecule type" value="Genomic_DNA"/>
</dbReference>
<feature type="non-terminal residue" evidence="1">
    <location>
        <position position="47"/>
    </location>
</feature>
<sequence>MEQEPSLRHELPGIADSIARSYQQDERTRHISATPLPSREEVIKILE</sequence>
<organism evidence="1">
    <name type="scientific">marine sediment metagenome</name>
    <dbReference type="NCBI Taxonomy" id="412755"/>
    <lineage>
        <taxon>unclassified sequences</taxon>
        <taxon>metagenomes</taxon>
        <taxon>ecological metagenomes</taxon>
    </lineage>
</organism>
<accession>X1M4T4</accession>